<dbReference type="KEGG" id="lbc:LACBIDRAFT_321167"/>
<dbReference type="EMBL" id="DS547091">
    <property type="protein sequence ID" value="EDR16024.1"/>
    <property type="molecule type" value="Genomic_DNA"/>
</dbReference>
<gene>
    <name evidence="2" type="ORF">LACBIDRAFT_321167</name>
</gene>
<dbReference type="InParanoid" id="B0CNZ4"/>
<sequence length="232" mass="25583">MCLWGANFSVPYPSSYAIGFIIGITAAYGCGTNKKYNNGMWVVQGAQLSLLPNLPSNEDENENENGFSLPDRPLAVSLVKACFVTPASSPEVGNLQTGVPTGVRVDAHSEPIKANSPLDKTRITKDVWTSTRNTLDRLFSDRLHPDCAFVFIERVHFESTHGGTGRMNPLFEDNREAPLRYRNNQRRSKFNEGAVECGVILPTPGVTVNRTCYQHFQARLKSVAAHLIDSPS</sequence>
<dbReference type="HOGENOM" id="CLU_1195037_0_0_1"/>
<reference evidence="2 3" key="1">
    <citation type="journal article" date="2008" name="Nature">
        <title>The genome of Laccaria bicolor provides insights into mycorrhizal symbiosis.</title>
        <authorList>
            <person name="Martin F."/>
            <person name="Aerts A."/>
            <person name="Ahren D."/>
            <person name="Brun A."/>
            <person name="Danchin E.G.J."/>
            <person name="Duchaussoy F."/>
            <person name="Gibon J."/>
            <person name="Kohler A."/>
            <person name="Lindquist E."/>
            <person name="Pereda V."/>
            <person name="Salamov A."/>
            <person name="Shapiro H.J."/>
            <person name="Wuyts J."/>
            <person name="Blaudez D."/>
            <person name="Buee M."/>
            <person name="Brokstein P."/>
            <person name="Canbaeck B."/>
            <person name="Cohen D."/>
            <person name="Courty P.E."/>
            <person name="Coutinho P.M."/>
            <person name="Delaruelle C."/>
            <person name="Detter J.C."/>
            <person name="Deveau A."/>
            <person name="DiFazio S."/>
            <person name="Duplessis S."/>
            <person name="Fraissinet-Tachet L."/>
            <person name="Lucic E."/>
            <person name="Frey-Klett P."/>
            <person name="Fourrey C."/>
            <person name="Feussner I."/>
            <person name="Gay G."/>
            <person name="Grimwood J."/>
            <person name="Hoegger P.J."/>
            <person name="Jain P."/>
            <person name="Kilaru S."/>
            <person name="Labbe J."/>
            <person name="Lin Y.C."/>
            <person name="Legue V."/>
            <person name="Le Tacon F."/>
            <person name="Marmeisse R."/>
            <person name="Melayah D."/>
            <person name="Montanini B."/>
            <person name="Muratet M."/>
            <person name="Nehls U."/>
            <person name="Niculita-Hirzel H."/>
            <person name="Oudot-Le Secq M.P."/>
            <person name="Peter M."/>
            <person name="Quesneville H."/>
            <person name="Rajashekar B."/>
            <person name="Reich M."/>
            <person name="Rouhier N."/>
            <person name="Schmutz J."/>
            <person name="Yin T."/>
            <person name="Chalot M."/>
            <person name="Henrissat B."/>
            <person name="Kuees U."/>
            <person name="Lucas S."/>
            <person name="Van de Peer Y."/>
            <person name="Podila G.K."/>
            <person name="Polle A."/>
            <person name="Pukkila P.J."/>
            <person name="Richardson P.M."/>
            <person name="Rouze P."/>
            <person name="Sanders I.R."/>
            <person name="Stajich J.E."/>
            <person name="Tunlid A."/>
            <person name="Tuskan G."/>
            <person name="Grigoriev I.V."/>
        </authorList>
    </citation>
    <scope>NUCLEOTIDE SEQUENCE [LARGE SCALE GENOMIC DNA]</scope>
    <source>
        <strain evidence="3">S238N-H82 / ATCC MYA-4686</strain>
    </source>
</reference>
<keyword evidence="3" id="KW-1185">Reference proteome</keyword>
<feature type="transmembrane region" description="Helical" evidence="1">
    <location>
        <begin position="12"/>
        <end position="31"/>
    </location>
</feature>
<evidence type="ECO:0000256" key="1">
    <source>
        <dbReference type="SAM" id="Phobius"/>
    </source>
</evidence>
<name>B0CNZ4_LACBS</name>
<dbReference type="RefSeq" id="XP_001874232.1">
    <property type="nucleotide sequence ID" value="XM_001874197.1"/>
</dbReference>
<accession>B0CNZ4</accession>
<organism evidence="3">
    <name type="scientific">Laccaria bicolor (strain S238N-H82 / ATCC MYA-4686)</name>
    <name type="common">Bicoloured deceiver</name>
    <name type="synonym">Laccaria laccata var. bicolor</name>
    <dbReference type="NCBI Taxonomy" id="486041"/>
    <lineage>
        <taxon>Eukaryota</taxon>
        <taxon>Fungi</taxon>
        <taxon>Dikarya</taxon>
        <taxon>Basidiomycota</taxon>
        <taxon>Agaricomycotina</taxon>
        <taxon>Agaricomycetes</taxon>
        <taxon>Agaricomycetidae</taxon>
        <taxon>Agaricales</taxon>
        <taxon>Agaricineae</taxon>
        <taxon>Hydnangiaceae</taxon>
        <taxon>Laccaria</taxon>
    </lineage>
</organism>
<dbReference type="GeneID" id="6068963"/>
<keyword evidence="1" id="KW-1133">Transmembrane helix</keyword>
<dbReference type="Proteomes" id="UP000001194">
    <property type="component" value="Unassembled WGS sequence"/>
</dbReference>
<protein>
    <submittedName>
        <fullName evidence="2">Predicted protein</fullName>
    </submittedName>
</protein>
<evidence type="ECO:0000313" key="2">
    <source>
        <dbReference type="EMBL" id="EDR16024.1"/>
    </source>
</evidence>
<evidence type="ECO:0000313" key="3">
    <source>
        <dbReference type="Proteomes" id="UP000001194"/>
    </source>
</evidence>
<keyword evidence="1" id="KW-0812">Transmembrane</keyword>
<proteinExistence type="predicted"/>
<keyword evidence="1" id="KW-0472">Membrane</keyword>
<dbReference type="AlphaFoldDB" id="B0CNZ4"/>